<protein>
    <submittedName>
        <fullName evidence="1">Uncharacterized protein</fullName>
    </submittedName>
</protein>
<reference evidence="1" key="1">
    <citation type="submission" date="2023-03" db="EMBL/GenBank/DDBJ databases">
        <title>Complete genome of Cladonia borealis.</title>
        <authorList>
            <person name="Park H."/>
        </authorList>
    </citation>
    <scope>NUCLEOTIDE SEQUENCE</scope>
    <source>
        <strain evidence="1">ANT050790</strain>
    </source>
</reference>
<dbReference type="Proteomes" id="UP001166286">
    <property type="component" value="Unassembled WGS sequence"/>
</dbReference>
<name>A0AA39R8L7_9LECA</name>
<evidence type="ECO:0000313" key="2">
    <source>
        <dbReference type="Proteomes" id="UP001166286"/>
    </source>
</evidence>
<accession>A0AA39R8L7</accession>
<dbReference type="EMBL" id="JAFEKC020000001">
    <property type="protein sequence ID" value="KAK0516858.1"/>
    <property type="molecule type" value="Genomic_DNA"/>
</dbReference>
<comment type="caution">
    <text evidence="1">The sequence shown here is derived from an EMBL/GenBank/DDBJ whole genome shotgun (WGS) entry which is preliminary data.</text>
</comment>
<evidence type="ECO:0000313" key="1">
    <source>
        <dbReference type="EMBL" id="KAK0516858.1"/>
    </source>
</evidence>
<sequence length="67" mass="7795">MGLLQYDWDNETRIIHFCRHPVIKDMVPDKFDVVSGTCWTKPPPGVPRLVFIYLNHQMRPGGAWAGW</sequence>
<gene>
    <name evidence="1" type="ORF">JMJ35_000013</name>
</gene>
<proteinExistence type="predicted"/>
<organism evidence="1 2">
    <name type="scientific">Cladonia borealis</name>
    <dbReference type="NCBI Taxonomy" id="184061"/>
    <lineage>
        <taxon>Eukaryota</taxon>
        <taxon>Fungi</taxon>
        <taxon>Dikarya</taxon>
        <taxon>Ascomycota</taxon>
        <taxon>Pezizomycotina</taxon>
        <taxon>Lecanoromycetes</taxon>
        <taxon>OSLEUM clade</taxon>
        <taxon>Lecanoromycetidae</taxon>
        <taxon>Lecanorales</taxon>
        <taxon>Lecanorineae</taxon>
        <taxon>Cladoniaceae</taxon>
        <taxon>Cladonia</taxon>
    </lineage>
</organism>
<dbReference type="AlphaFoldDB" id="A0AA39R8L7"/>
<keyword evidence="2" id="KW-1185">Reference proteome</keyword>